<dbReference type="InterPro" id="IPR026635">
    <property type="entry name" value="Efm4/METTL10"/>
</dbReference>
<dbReference type="InterPro" id="IPR029063">
    <property type="entry name" value="SAM-dependent_MTases_sf"/>
</dbReference>
<comment type="subcellular location">
    <subcellularLocation>
        <location evidence="5">Cytoplasm</location>
    </subcellularLocation>
</comment>
<dbReference type="SMR" id="A0A6P8JCA8"/>
<accession>A0A6P8JCA8</accession>
<dbReference type="RefSeq" id="XP_033153203.1">
    <property type="nucleotide sequence ID" value="XM_033297312.1"/>
</dbReference>
<protein>
    <recommendedName>
        <fullName evidence="5">Protein-lysine N-methyltransferase LOC117136408</fullName>
        <ecNumber evidence="5">2.1.1.-</ecNumber>
    </recommendedName>
</protein>
<evidence type="ECO:0000256" key="2">
    <source>
        <dbReference type="ARBA" id="ARBA00022603"/>
    </source>
</evidence>
<name>A0A6P8JCA8_DROMA</name>
<evidence type="ECO:0000313" key="7">
    <source>
        <dbReference type="Proteomes" id="UP000515162"/>
    </source>
</evidence>
<dbReference type="PANTHER" id="PTHR12843">
    <property type="entry name" value="PROTEIN-LYSINE N-METHYLTRANSFERASE METTL10"/>
    <property type="match status" value="1"/>
</dbReference>
<dbReference type="Proteomes" id="UP000515162">
    <property type="component" value="Chromosome 2L"/>
</dbReference>
<dbReference type="HAMAP" id="MF_03188">
    <property type="entry name" value="Methyltr_EFM4"/>
    <property type="match status" value="1"/>
</dbReference>
<keyword evidence="4 5" id="KW-0949">S-adenosyl-L-methionine</keyword>
<evidence type="ECO:0000256" key="4">
    <source>
        <dbReference type="ARBA" id="ARBA00022691"/>
    </source>
</evidence>
<dbReference type="EC" id="2.1.1.-" evidence="5"/>
<evidence type="ECO:0000256" key="5">
    <source>
        <dbReference type="HAMAP-Rule" id="MF_03188"/>
    </source>
</evidence>
<gene>
    <name evidence="8" type="primary">LOC117136408</name>
</gene>
<reference evidence="8" key="1">
    <citation type="submission" date="2025-08" db="UniProtKB">
        <authorList>
            <consortium name="RefSeq"/>
        </authorList>
    </citation>
    <scope>IDENTIFICATION</scope>
    <source>
        <strain evidence="8">Mau12</strain>
        <tissue evidence="8">Whole Body</tissue>
    </source>
</reference>
<dbReference type="PANTHER" id="PTHR12843:SF5">
    <property type="entry name" value="EEF1A LYSINE METHYLTRANSFERASE 2"/>
    <property type="match status" value="1"/>
</dbReference>
<comment type="function">
    <text evidence="5">S-adenosyl-L-methionine-dependent protein-lysine N-methyltransferase that methylates elongation factor 1-alpha.</text>
</comment>
<proteinExistence type="inferred from homology"/>
<evidence type="ECO:0000256" key="3">
    <source>
        <dbReference type="ARBA" id="ARBA00022679"/>
    </source>
</evidence>
<keyword evidence="3 5" id="KW-0808">Transferase</keyword>
<keyword evidence="1 5" id="KW-0963">Cytoplasm</keyword>
<keyword evidence="2 5" id="KW-0489">Methyltransferase</keyword>
<dbReference type="Gene3D" id="3.40.50.150">
    <property type="entry name" value="Vaccinia Virus protein VP39"/>
    <property type="match status" value="1"/>
</dbReference>
<dbReference type="Pfam" id="PF13847">
    <property type="entry name" value="Methyltransf_31"/>
    <property type="match status" value="1"/>
</dbReference>
<dbReference type="FunFam" id="3.40.50.150:FF:000392">
    <property type="entry name" value="Protein-lysine N-methyltransferase Dere_GG24471"/>
    <property type="match status" value="1"/>
</dbReference>
<dbReference type="GO" id="GO:0016279">
    <property type="term" value="F:protein-lysine N-methyltransferase activity"/>
    <property type="evidence" value="ECO:0007669"/>
    <property type="project" value="UniProtKB-UniRule"/>
</dbReference>
<dbReference type="GO" id="GO:0032259">
    <property type="term" value="P:methylation"/>
    <property type="evidence" value="ECO:0007669"/>
    <property type="project" value="UniProtKB-KW"/>
</dbReference>
<dbReference type="GeneID" id="117136408"/>
<dbReference type="AlphaFoldDB" id="A0A6P8JCA8"/>
<sequence length="219" mass="24760">MDSELNGSELGTKEFWESSYNREIRNYKSHGDVGEIWFDESAQWRTIDWLLNEQKIDKEASRVLDLGCGNGMFLVGLANEGFTGDLTGVDYSPKAVELAQNIAQDNKLSITYKVADLTQPQDELGHFDVVHDKGTYDAVSLCPDNAKEKRALYLDTVEKLLRTADSLFVITSCNWTEDELVESFAEKFVKYYTIPTPTFKFGGKVGNVVTSIVFKRKKE</sequence>
<organism evidence="7 8">
    <name type="scientific">Drosophila mauritiana</name>
    <name type="common">Fruit fly</name>
    <dbReference type="NCBI Taxonomy" id="7226"/>
    <lineage>
        <taxon>Eukaryota</taxon>
        <taxon>Metazoa</taxon>
        <taxon>Ecdysozoa</taxon>
        <taxon>Arthropoda</taxon>
        <taxon>Hexapoda</taxon>
        <taxon>Insecta</taxon>
        <taxon>Pterygota</taxon>
        <taxon>Neoptera</taxon>
        <taxon>Endopterygota</taxon>
        <taxon>Diptera</taxon>
        <taxon>Brachycera</taxon>
        <taxon>Muscomorpha</taxon>
        <taxon>Ephydroidea</taxon>
        <taxon>Drosophilidae</taxon>
        <taxon>Drosophila</taxon>
        <taxon>Sophophora</taxon>
    </lineage>
</organism>
<keyword evidence="7" id="KW-1185">Reference proteome</keyword>
<evidence type="ECO:0000313" key="8">
    <source>
        <dbReference type="RefSeq" id="XP_033153203.1"/>
    </source>
</evidence>
<comment type="similarity">
    <text evidence="5">Belongs to the class I-like SAM-binding methyltransferase superfamily. EFM4 family.</text>
</comment>
<dbReference type="CDD" id="cd02440">
    <property type="entry name" value="AdoMet_MTases"/>
    <property type="match status" value="1"/>
</dbReference>
<evidence type="ECO:0000259" key="6">
    <source>
        <dbReference type="Pfam" id="PF13847"/>
    </source>
</evidence>
<evidence type="ECO:0000256" key="1">
    <source>
        <dbReference type="ARBA" id="ARBA00022490"/>
    </source>
</evidence>
<dbReference type="InterPro" id="IPR025714">
    <property type="entry name" value="Methyltranfer_dom"/>
</dbReference>
<dbReference type="SUPFAM" id="SSF53335">
    <property type="entry name" value="S-adenosyl-L-methionine-dependent methyltransferases"/>
    <property type="match status" value="1"/>
</dbReference>
<feature type="domain" description="Methyltransferase" evidence="6">
    <location>
        <begin position="58"/>
        <end position="192"/>
    </location>
</feature>
<dbReference type="GO" id="GO:0005737">
    <property type="term" value="C:cytoplasm"/>
    <property type="evidence" value="ECO:0007669"/>
    <property type="project" value="UniProtKB-SubCell"/>
</dbReference>